<keyword evidence="2" id="KW-1185">Reference proteome</keyword>
<proteinExistence type="predicted"/>
<comment type="caution">
    <text evidence="1">The sequence shown here is derived from an EMBL/GenBank/DDBJ whole genome shotgun (WGS) entry which is preliminary data.</text>
</comment>
<sequence length="115" mass="12268">MAESYSELKNDVVNDIGATSADIRFGVQWALEYLDEHPAEAPPLRVTKSELSAALSGYGEDFGEAGVAYRLGIEVVVAGPYVVRLNDGALFNREAFDSDWTVTAIVTAPGGDDGE</sequence>
<dbReference type="RefSeq" id="WP_113903518.1">
    <property type="nucleotide sequence ID" value="NZ_QNSB01000003.1"/>
</dbReference>
<gene>
    <name evidence="1" type="ORF">DFO65_103355</name>
</gene>
<evidence type="ECO:0000313" key="1">
    <source>
        <dbReference type="EMBL" id="RBP73060.1"/>
    </source>
</evidence>
<dbReference type="EMBL" id="QNSB01000003">
    <property type="protein sequence ID" value="RBP73060.1"/>
    <property type="molecule type" value="Genomic_DNA"/>
</dbReference>
<evidence type="ECO:0000313" key="2">
    <source>
        <dbReference type="Proteomes" id="UP000253509"/>
    </source>
</evidence>
<reference evidence="1 2" key="1">
    <citation type="submission" date="2018-06" db="EMBL/GenBank/DDBJ databases">
        <title>Freshwater and sediment microbial communities from various areas in North America, analyzing microbe dynamics in response to fracking.</title>
        <authorList>
            <person name="Lamendella R."/>
        </authorList>
    </citation>
    <scope>NUCLEOTIDE SEQUENCE [LARGE SCALE GENOMIC DNA]</scope>
    <source>
        <strain evidence="1 2">3b_TX</strain>
    </source>
</reference>
<dbReference type="AlphaFoldDB" id="A0A366IMZ9"/>
<organism evidence="1 2">
    <name type="scientific">Brevibacterium celere</name>
    <dbReference type="NCBI Taxonomy" id="225845"/>
    <lineage>
        <taxon>Bacteria</taxon>
        <taxon>Bacillati</taxon>
        <taxon>Actinomycetota</taxon>
        <taxon>Actinomycetes</taxon>
        <taxon>Micrococcales</taxon>
        <taxon>Brevibacteriaceae</taxon>
        <taxon>Brevibacterium</taxon>
    </lineage>
</organism>
<accession>A0A366IMZ9</accession>
<dbReference type="Proteomes" id="UP000253509">
    <property type="component" value="Unassembled WGS sequence"/>
</dbReference>
<protein>
    <submittedName>
        <fullName evidence="1">Uncharacterized protein</fullName>
    </submittedName>
</protein>
<name>A0A366IMZ9_9MICO</name>